<evidence type="ECO:0000313" key="4">
    <source>
        <dbReference type="EMBL" id="CCF84702.1"/>
    </source>
</evidence>
<reference evidence="4 5" key="1">
    <citation type="journal article" date="2012" name="ISME J.">
        <title>Nitrification expanded: discovery, physiology and genomics of a nitrite-oxidizing bacterium from the phylum Chloroflexi.</title>
        <authorList>
            <person name="Sorokin D.Y."/>
            <person name="Lucker S."/>
            <person name="Vejmelkova D."/>
            <person name="Kostrikina N.A."/>
            <person name="Kleerebezem R."/>
            <person name="Rijpstra W.I."/>
            <person name="Damste J.S."/>
            <person name="Le Paslier D."/>
            <person name="Muyzer G."/>
            <person name="Wagner M."/>
            <person name="van Loosdrecht M.C."/>
            <person name="Daims H."/>
        </authorList>
    </citation>
    <scope>NUCLEOTIDE SEQUENCE [LARGE SCALE GENOMIC DNA]</scope>
    <source>
        <strain evidence="5">none</strain>
    </source>
</reference>
<dbReference type="AlphaFoldDB" id="I4EJ40"/>
<evidence type="ECO:0000256" key="1">
    <source>
        <dbReference type="ARBA" id="ARBA00023125"/>
    </source>
</evidence>
<dbReference type="PANTHER" id="PTHR43214">
    <property type="entry name" value="TWO-COMPONENT RESPONSE REGULATOR"/>
    <property type="match status" value="1"/>
</dbReference>
<accession>I4EJ40</accession>
<evidence type="ECO:0000256" key="2">
    <source>
        <dbReference type="PROSITE-ProRule" id="PRU00169"/>
    </source>
</evidence>
<sequence>MMRDLPARLLIVDDHQRARDGLRTMLAGELNMTVVGEVTSGREALDFCRRMQPDLVLMDLQMPDIDGVTATKVITQVCPSTSVILLTMCQSPTCLVQALEAGAAGYLLKEATQQQIVQAVRQVLRSKMLLT</sequence>
<dbReference type="InterPro" id="IPR058245">
    <property type="entry name" value="NreC/VraR/RcsB-like_REC"/>
</dbReference>
<keyword evidence="2" id="KW-0597">Phosphoprotein</keyword>
<dbReference type="GO" id="GO:0000160">
    <property type="term" value="P:phosphorelay signal transduction system"/>
    <property type="evidence" value="ECO:0007669"/>
    <property type="project" value="InterPro"/>
</dbReference>
<dbReference type="Pfam" id="PF00072">
    <property type="entry name" value="Response_reg"/>
    <property type="match status" value="1"/>
</dbReference>
<protein>
    <submittedName>
        <fullName evidence="4">Two component transcriptional regulator, LuxR family</fullName>
    </submittedName>
</protein>
<dbReference type="EMBL" id="CAGS01000314">
    <property type="protein sequence ID" value="CCF84702.1"/>
    <property type="molecule type" value="Genomic_DNA"/>
</dbReference>
<comment type="caution">
    <text evidence="4">The sequence shown here is derived from an EMBL/GenBank/DDBJ whole genome shotgun (WGS) entry which is preliminary data.</text>
</comment>
<dbReference type="SUPFAM" id="SSF52172">
    <property type="entry name" value="CheY-like"/>
    <property type="match status" value="1"/>
</dbReference>
<dbReference type="GO" id="GO:0003677">
    <property type="term" value="F:DNA binding"/>
    <property type="evidence" value="ECO:0007669"/>
    <property type="project" value="UniProtKB-KW"/>
</dbReference>
<dbReference type="PROSITE" id="PS50110">
    <property type="entry name" value="RESPONSE_REGULATORY"/>
    <property type="match status" value="1"/>
</dbReference>
<dbReference type="Gene3D" id="3.40.50.2300">
    <property type="match status" value="1"/>
</dbReference>
<dbReference type="OrthoDB" id="9797341at2"/>
<proteinExistence type="predicted"/>
<dbReference type="SMART" id="SM00448">
    <property type="entry name" value="REC"/>
    <property type="match status" value="1"/>
</dbReference>
<dbReference type="CDD" id="cd17535">
    <property type="entry name" value="REC_NarL-like"/>
    <property type="match status" value="1"/>
</dbReference>
<gene>
    <name evidence="4" type="ORF">NITHO_3810003</name>
</gene>
<dbReference type="InterPro" id="IPR001789">
    <property type="entry name" value="Sig_transdc_resp-reg_receiver"/>
</dbReference>
<feature type="modified residue" description="4-aspartylphosphate" evidence="2">
    <location>
        <position position="59"/>
    </location>
</feature>
<dbReference type="InterPro" id="IPR011006">
    <property type="entry name" value="CheY-like_superfamily"/>
</dbReference>
<feature type="domain" description="Response regulatory" evidence="3">
    <location>
        <begin position="8"/>
        <end position="124"/>
    </location>
</feature>
<keyword evidence="5" id="KW-1185">Reference proteome</keyword>
<name>I4EJ40_9BACT</name>
<dbReference type="InterPro" id="IPR039420">
    <property type="entry name" value="WalR-like"/>
</dbReference>
<evidence type="ECO:0000313" key="5">
    <source>
        <dbReference type="Proteomes" id="UP000004221"/>
    </source>
</evidence>
<organism evidence="4 5">
    <name type="scientific">Nitrolancea hollandica Lb</name>
    <dbReference type="NCBI Taxonomy" id="1129897"/>
    <lineage>
        <taxon>Bacteria</taxon>
        <taxon>Pseudomonadati</taxon>
        <taxon>Thermomicrobiota</taxon>
        <taxon>Thermomicrobia</taxon>
        <taxon>Sphaerobacterales</taxon>
        <taxon>Sphaerobacterineae</taxon>
        <taxon>Sphaerobacteraceae</taxon>
        <taxon>Nitrolancea</taxon>
    </lineage>
</organism>
<dbReference type="Proteomes" id="UP000004221">
    <property type="component" value="Unassembled WGS sequence"/>
</dbReference>
<evidence type="ECO:0000259" key="3">
    <source>
        <dbReference type="PROSITE" id="PS50110"/>
    </source>
</evidence>
<keyword evidence="1" id="KW-0238">DNA-binding</keyword>